<keyword evidence="21" id="KW-1185">Reference proteome</keyword>
<dbReference type="SUPFAM" id="SSF53067">
    <property type="entry name" value="Actin-like ATPase domain"/>
    <property type="match status" value="2"/>
</dbReference>
<evidence type="ECO:0000256" key="16">
    <source>
        <dbReference type="ARBA" id="ARBA00023211"/>
    </source>
</evidence>
<evidence type="ECO:0000256" key="6">
    <source>
        <dbReference type="ARBA" id="ARBA00012102"/>
    </source>
</evidence>
<dbReference type="Pfam" id="PF01937">
    <property type="entry name" value="ARMT1-like_dom"/>
    <property type="match status" value="1"/>
</dbReference>
<evidence type="ECO:0000256" key="2">
    <source>
        <dbReference type="ARBA" id="ARBA00001936"/>
    </source>
</evidence>
<keyword evidence="13" id="KW-0378">Hydrolase</keyword>
<evidence type="ECO:0000256" key="12">
    <source>
        <dbReference type="ARBA" id="ARBA00022777"/>
    </source>
</evidence>
<feature type="compositionally biased region" description="Polar residues" evidence="18">
    <location>
        <begin position="107"/>
        <end position="116"/>
    </location>
</feature>
<feature type="compositionally biased region" description="Low complexity" evidence="18">
    <location>
        <begin position="947"/>
        <end position="966"/>
    </location>
</feature>
<dbReference type="FunFam" id="3.30.420.40:FF:000025">
    <property type="entry name" value="pantothenate kinase 2, mitochondrial"/>
    <property type="match status" value="1"/>
</dbReference>
<evidence type="ECO:0000256" key="15">
    <source>
        <dbReference type="ARBA" id="ARBA00022993"/>
    </source>
</evidence>
<dbReference type="GO" id="GO:0016787">
    <property type="term" value="F:hydrolase activity"/>
    <property type="evidence" value="ECO:0007669"/>
    <property type="project" value="UniProtKB-KW"/>
</dbReference>
<dbReference type="Pfam" id="PF03630">
    <property type="entry name" value="Fumble"/>
    <property type="match status" value="1"/>
</dbReference>
<name>A0A835TGW5_9CHLO</name>
<dbReference type="InterPro" id="IPR002791">
    <property type="entry name" value="ARMT1-like_metal-bd"/>
</dbReference>
<comment type="subcellular location">
    <subcellularLocation>
        <location evidence="4">Cytoplasm</location>
    </subcellularLocation>
</comment>
<feature type="compositionally biased region" description="Low complexity" evidence="18">
    <location>
        <begin position="92"/>
        <end position="102"/>
    </location>
</feature>
<dbReference type="InterPro" id="IPR004567">
    <property type="entry name" value="Type_II_PanK"/>
</dbReference>
<keyword evidence="9" id="KW-0808">Transferase</keyword>
<comment type="cofactor">
    <cofactor evidence="3">
        <name>Ni(2+)</name>
        <dbReference type="ChEBI" id="CHEBI:49786"/>
    </cofactor>
</comment>
<comment type="cofactor">
    <cofactor evidence="2">
        <name>Mn(2+)</name>
        <dbReference type="ChEBI" id="CHEBI:29035"/>
    </cofactor>
</comment>
<dbReference type="GO" id="GO:0015937">
    <property type="term" value="P:coenzyme A biosynthetic process"/>
    <property type="evidence" value="ECO:0007669"/>
    <property type="project" value="UniProtKB-KW"/>
</dbReference>
<comment type="caution">
    <text evidence="20">The sequence shown here is derived from an EMBL/GenBank/DDBJ whole genome shotgun (WGS) entry which is preliminary data.</text>
</comment>
<keyword evidence="16" id="KW-0464">Manganese</keyword>
<feature type="compositionally biased region" description="Low complexity" evidence="18">
    <location>
        <begin position="977"/>
        <end position="1016"/>
    </location>
</feature>
<keyword evidence="14" id="KW-0067">ATP-binding</keyword>
<keyword evidence="7" id="KW-0963">Cytoplasm</keyword>
<feature type="domain" description="Damage-control phosphatase ARMT1-like metal-binding" evidence="19">
    <location>
        <begin position="726"/>
        <end position="909"/>
    </location>
</feature>
<evidence type="ECO:0000256" key="4">
    <source>
        <dbReference type="ARBA" id="ARBA00004496"/>
    </source>
</evidence>
<dbReference type="Gene3D" id="1.20.1700.10">
    <property type="entry name" value="AF1104-like"/>
    <property type="match status" value="1"/>
</dbReference>
<dbReference type="GO" id="GO:0004594">
    <property type="term" value="F:pantothenate kinase activity"/>
    <property type="evidence" value="ECO:0007669"/>
    <property type="project" value="UniProtKB-EC"/>
</dbReference>
<dbReference type="PANTHER" id="PTHR12280">
    <property type="entry name" value="PANTOTHENATE KINASE"/>
    <property type="match status" value="1"/>
</dbReference>
<evidence type="ECO:0000256" key="17">
    <source>
        <dbReference type="ARBA" id="ARBA00060870"/>
    </source>
</evidence>
<reference evidence="20" key="1">
    <citation type="journal article" date="2020" name="bioRxiv">
        <title>Comparative genomics of Chlamydomonas.</title>
        <authorList>
            <person name="Craig R.J."/>
            <person name="Hasan A.R."/>
            <person name="Ness R.W."/>
            <person name="Keightley P.D."/>
        </authorList>
    </citation>
    <scope>NUCLEOTIDE SEQUENCE</scope>
    <source>
        <strain evidence="20">CCAP 11/173</strain>
    </source>
</reference>
<evidence type="ECO:0000256" key="14">
    <source>
        <dbReference type="ARBA" id="ARBA00022840"/>
    </source>
</evidence>
<dbReference type="Gene3D" id="3.30.420.510">
    <property type="match status" value="1"/>
</dbReference>
<dbReference type="GO" id="GO:0046872">
    <property type="term" value="F:metal ion binding"/>
    <property type="evidence" value="ECO:0007669"/>
    <property type="project" value="UniProtKB-KW"/>
</dbReference>
<dbReference type="PANTHER" id="PTHR12280:SF20">
    <property type="entry name" value="4'-PHOSPHOPANTETHEINE PHOSPHATASE"/>
    <property type="match status" value="1"/>
</dbReference>
<evidence type="ECO:0000256" key="13">
    <source>
        <dbReference type="ARBA" id="ARBA00022801"/>
    </source>
</evidence>
<feature type="region of interest" description="Disordered" evidence="18">
    <location>
        <begin position="1"/>
        <end position="42"/>
    </location>
</feature>
<dbReference type="InterPro" id="IPR036075">
    <property type="entry name" value="ARMT-1-like_metal-bd_sf"/>
</dbReference>
<accession>A0A835TGW5</accession>
<keyword evidence="15" id="KW-0173">Coenzyme A biosynthesis</keyword>
<dbReference type="SUPFAM" id="SSF111321">
    <property type="entry name" value="AF1104-like"/>
    <property type="match status" value="2"/>
</dbReference>
<feature type="region of interest" description="Disordered" evidence="18">
    <location>
        <begin position="584"/>
        <end position="618"/>
    </location>
</feature>
<keyword evidence="8" id="KW-0533">Nickel</keyword>
<evidence type="ECO:0000256" key="10">
    <source>
        <dbReference type="ARBA" id="ARBA00022723"/>
    </source>
</evidence>
<evidence type="ECO:0000256" key="8">
    <source>
        <dbReference type="ARBA" id="ARBA00022596"/>
    </source>
</evidence>
<evidence type="ECO:0000256" key="7">
    <source>
        <dbReference type="ARBA" id="ARBA00022490"/>
    </source>
</evidence>
<feature type="compositionally biased region" description="Gly residues" evidence="18">
    <location>
        <begin position="1043"/>
        <end position="1065"/>
    </location>
</feature>
<evidence type="ECO:0000256" key="1">
    <source>
        <dbReference type="ARBA" id="ARBA00001206"/>
    </source>
</evidence>
<evidence type="ECO:0000256" key="5">
    <source>
        <dbReference type="ARBA" id="ARBA00005225"/>
    </source>
</evidence>
<dbReference type="GO" id="GO:0005829">
    <property type="term" value="C:cytosol"/>
    <property type="evidence" value="ECO:0007669"/>
    <property type="project" value="TreeGrafter"/>
</dbReference>
<comment type="similarity">
    <text evidence="17">Belongs to the type II pantothenate kinase family.</text>
</comment>
<dbReference type="EC" id="2.7.1.33" evidence="6"/>
<keyword evidence="10" id="KW-0479">Metal-binding</keyword>
<proteinExistence type="inferred from homology"/>
<dbReference type="EMBL" id="JAEHOD010000031">
    <property type="protein sequence ID" value="KAG2443313.1"/>
    <property type="molecule type" value="Genomic_DNA"/>
</dbReference>
<dbReference type="GO" id="GO:0005524">
    <property type="term" value="F:ATP binding"/>
    <property type="evidence" value="ECO:0007669"/>
    <property type="project" value="UniProtKB-KW"/>
</dbReference>
<dbReference type="CDD" id="cd24123">
    <property type="entry name" value="ASKHA_NBD_PanK-II_Pank4"/>
    <property type="match status" value="1"/>
</dbReference>
<evidence type="ECO:0000259" key="19">
    <source>
        <dbReference type="Pfam" id="PF01937"/>
    </source>
</evidence>
<evidence type="ECO:0000256" key="9">
    <source>
        <dbReference type="ARBA" id="ARBA00022679"/>
    </source>
</evidence>
<dbReference type="AlphaFoldDB" id="A0A835TGW5"/>
<feature type="compositionally biased region" description="Low complexity" evidence="18">
    <location>
        <begin position="1024"/>
        <end position="1042"/>
    </location>
</feature>
<keyword evidence="12" id="KW-0418">Kinase</keyword>
<protein>
    <recommendedName>
        <fullName evidence="6">pantothenate kinase</fullName>
        <ecNumber evidence="6">2.7.1.33</ecNumber>
    </recommendedName>
</protein>
<feature type="region of interest" description="Disordered" evidence="18">
    <location>
        <begin position="945"/>
        <end position="1070"/>
    </location>
</feature>
<gene>
    <name evidence="20" type="ORF">HYH02_009380</name>
</gene>
<feature type="region of interest" description="Disordered" evidence="18">
    <location>
        <begin position="74"/>
        <end position="116"/>
    </location>
</feature>
<dbReference type="Proteomes" id="UP000613740">
    <property type="component" value="Unassembled WGS sequence"/>
</dbReference>
<dbReference type="Gene3D" id="3.40.50.10880">
    <property type="entry name" value="Uncharacterised protein PF01937, DUF89, domain 3"/>
    <property type="match status" value="2"/>
</dbReference>
<evidence type="ECO:0000256" key="11">
    <source>
        <dbReference type="ARBA" id="ARBA00022741"/>
    </source>
</evidence>
<dbReference type="NCBIfam" id="TIGR00555">
    <property type="entry name" value="panK_eukar"/>
    <property type="match status" value="1"/>
</dbReference>
<evidence type="ECO:0000256" key="18">
    <source>
        <dbReference type="SAM" id="MobiDB-lite"/>
    </source>
</evidence>
<dbReference type="FunFam" id="3.30.420.510:FF:000003">
    <property type="entry name" value="Pantothenate kinase 2"/>
    <property type="match status" value="1"/>
</dbReference>
<feature type="compositionally biased region" description="Gly residues" evidence="18">
    <location>
        <begin position="596"/>
        <end position="618"/>
    </location>
</feature>
<evidence type="ECO:0000313" key="21">
    <source>
        <dbReference type="Proteomes" id="UP000613740"/>
    </source>
</evidence>
<dbReference type="OrthoDB" id="498611at2759"/>
<dbReference type="GO" id="GO:0005634">
    <property type="term" value="C:nucleus"/>
    <property type="evidence" value="ECO:0007669"/>
    <property type="project" value="TreeGrafter"/>
</dbReference>
<dbReference type="InterPro" id="IPR035073">
    <property type="entry name" value="At2g17340_3_helix_bundle"/>
</dbReference>
<feature type="region of interest" description="Disordered" evidence="18">
    <location>
        <begin position="531"/>
        <end position="551"/>
    </location>
</feature>
<evidence type="ECO:0000313" key="20">
    <source>
        <dbReference type="EMBL" id="KAG2443313.1"/>
    </source>
</evidence>
<dbReference type="InterPro" id="IPR043129">
    <property type="entry name" value="ATPase_NBD"/>
</dbReference>
<keyword evidence="11" id="KW-0547">Nucleotide-binding</keyword>
<feature type="compositionally biased region" description="Basic and acidic residues" evidence="18">
    <location>
        <begin position="13"/>
        <end position="23"/>
    </location>
</feature>
<comment type="catalytic activity">
    <reaction evidence="1">
        <text>(R)-pantothenate + ATP = (R)-4'-phosphopantothenate + ADP + H(+)</text>
        <dbReference type="Rhea" id="RHEA:16373"/>
        <dbReference type="ChEBI" id="CHEBI:10986"/>
        <dbReference type="ChEBI" id="CHEBI:15378"/>
        <dbReference type="ChEBI" id="CHEBI:29032"/>
        <dbReference type="ChEBI" id="CHEBI:30616"/>
        <dbReference type="ChEBI" id="CHEBI:456216"/>
        <dbReference type="EC" id="2.7.1.33"/>
    </reaction>
</comment>
<evidence type="ECO:0000256" key="3">
    <source>
        <dbReference type="ARBA" id="ARBA00001967"/>
    </source>
</evidence>
<feature type="compositionally biased region" description="Gly residues" evidence="18">
    <location>
        <begin position="79"/>
        <end position="91"/>
    </location>
</feature>
<dbReference type="Gene3D" id="3.30.420.40">
    <property type="match status" value="1"/>
</dbReference>
<comment type="pathway">
    <text evidence="5">Cofactor biosynthesis; coenzyme A biosynthesis; CoA from (R)-pantothenate: step 1/5.</text>
</comment>
<organism evidence="20 21">
    <name type="scientific">Chlamydomonas schloesseri</name>
    <dbReference type="NCBI Taxonomy" id="2026947"/>
    <lineage>
        <taxon>Eukaryota</taxon>
        <taxon>Viridiplantae</taxon>
        <taxon>Chlorophyta</taxon>
        <taxon>core chlorophytes</taxon>
        <taxon>Chlorophyceae</taxon>
        <taxon>CS clade</taxon>
        <taxon>Chlamydomonadales</taxon>
        <taxon>Chlamydomonadaceae</taxon>
        <taxon>Chlamydomonas</taxon>
    </lineage>
</organism>
<sequence length="1191" mass="122104">MDSELDFTGASIEELRHADDDSRGANPAQARRYQPPQAPSIQLPNQDAEYVNHIAIDIGGSLIKLVYFSPDRDEAARDGNGGGSEGSGSGSGYSPSSSPEPGGNNGLLSQSTRSAAQATQRGGKLHFCKFETSRVEEAINFIEAKGLHRCSGRHGTKEMRVKATGGGAFKYADVFKERLGVVLEKEDEMGCLVSGCNFLLKAIHHEAFTYESGQTTFVPTGEDSDVYPYLLVNIGSGVSMVKVSGYGSFERVSGSSIGGGTFWGLCQLLTQRTNFDEMLELSMCGDNASVDMLVGDIYGGRDYSAIGLSATTIASSFGKVVSQDKQLSEYNPADMCLALCRMVAYNIGQLAHMTATRHGIKRIFFGGYFIRGHPYTMETISYAIRFWSKGEMAAMFLRHEGFLGAVGAFLTVHPMAGVGGAGVAGGRGGGAAGDSSDAQARKVRARFVERFSMGAPLTGGAVVGPAIRDVSEKVSWVEKFVAAASGTVAGGEGAAAGAAGGAGGAGAGSAFARPPGLAAGAAGAVGEAGAAAEGATPPAGTSGPLEMAGSVSGAPGPAALATGASASVAAAAAAAAAVSRTMSLSDQPLTSPHPYGSGGGGGGAGGAGGGGGGGGAGGLRAAPPRMSLHVGVLHFSPTLEPFPLLADIASYEPNTLDINGDEDECRWWLGVLRQQIPVVVEKAAASEGGGELPRRRAAAFGRAFGAHLDKLQAEPGSYGALGLGELFEMREECLREFGFTDVYRLEKQRENAAALAALPDLLRELDAEPLPTRLLSLVEGVLAANIFDWGSQACVALYRDGTILDIYRAARERLGKRPWALDNFDAFAARIMAAVGDGASPPRPPYRRVMMFVDNSGADVVLGMLPFARELLRLGCEVVLVANSLPAINDVTAPELRSLLAAAAESCPLLKAAREAAVKVEMATGGHVPPFPGLRPARRSSPNLLHLQQQQQQLQLQQQQQQAAAATSGRASHERTAPASTSASASSQPADVAAGPGPGSAATNATTATAATATPEPTSPPAPALAAAGQSAALASSSSSGAAGTGTGTRTGTGTGTGTGIGTGVGAVATAGPEPRWHAAAVDPAVNRPLCPKLYVVANGQGSPCLDLRRIPNKLAEACVGVDLLVIEGMGRAIHTNFKARFTCDVLKLAMIKTERLARKLFGGSLYDCVCVFDTGVAPGPGPLSPDPTAA</sequence>